<reference evidence="1 2" key="1">
    <citation type="submission" date="2017-11" db="EMBL/GenBank/DDBJ databases">
        <title>Draft genome sequence of Mitsuaria sp. HWN-4.</title>
        <authorList>
            <person name="Gundlapally S.R."/>
        </authorList>
    </citation>
    <scope>NUCLEOTIDE SEQUENCE [LARGE SCALE GENOMIC DNA]</scope>
    <source>
        <strain evidence="1 2">HWN-4</strain>
    </source>
</reference>
<proteinExistence type="predicted"/>
<gene>
    <name evidence="1" type="ORF">CS062_07285</name>
</gene>
<dbReference type="EMBL" id="PEOG01000015">
    <property type="protein sequence ID" value="PIM53922.1"/>
    <property type="molecule type" value="Genomic_DNA"/>
</dbReference>
<comment type="caution">
    <text evidence="1">The sequence shown here is derived from an EMBL/GenBank/DDBJ whole genome shotgun (WGS) entry which is preliminary data.</text>
</comment>
<dbReference type="RefSeq" id="WP_099860819.1">
    <property type="nucleotide sequence ID" value="NZ_PEOG01000015.1"/>
</dbReference>
<keyword evidence="2" id="KW-1185">Reference proteome</keyword>
<sequence>MNTIRCHDRFASLKRLAALIGIGAGIAAGLLMALPSRAGQPERLPTVVINGKSAPTLAALRAAGEVQTLPTVVVTGRRADPGLDGEQVAAR</sequence>
<name>A0A2G9CC58_9BURK</name>
<protein>
    <submittedName>
        <fullName evidence="1">Uncharacterized protein</fullName>
    </submittedName>
</protein>
<evidence type="ECO:0000313" key="1">
    <source>
        <dbReference type="EMBL" id="PIM53922.1"/>
    </source>
</evidence>
<accession>A0A2G9CC58</accession>
<organism evidence="1 2">
    <name type="scientific">Roseateles chitinivorans</name>
    <dbReference type="NCBI Taxonomy" id="2917965"/>
    <lineage>
        <taxon>Bacteria</taxon>
        <taxon>Pseudomonadati</taxon>
        <taxon>Pseudomonadota</taxon>
        <taxon>Betaproteobacteria</taxon>
        <taxon>Burkholderiales</taxon>
        <taxon>Sphaerotilaceae</taxon>
        <taxon>Roseateles</taxon>
    </lineage>
</organism>
<evidence type="ECO:0000313" key="2">
    <source>
        <dbReference type="Proteomes" id="UP000231501"/>
    </source>
</evidence>
<dbReference type="AlphaFoldDB" id="A0A2G9CC58"/>
<dbReference type="Proteomes" id="UP000231501">
    <property type="component" value="Unassembled WGS sequence"/>
</dbReference>
<dbReference type="OrthoDB" id="9156350at2"/>